<organism evidence="2 3">
    <name type="scientific">Dactylosporangium maewongense</name>
    <dbReference type="NCBI Taxonomy" id="634393"/>
    <lineage>
        <taxon>Bacteria</taxon>
        <taxon>Bacillati</taxon>
        <taxon>Actinomycetota</taxon>
        <taxon>Actinomycetes</taxon>
        <taxon>Micromonosporales</taxon>
        <taxon>Micromonosporaceae</taxon>
        <taxon>Dactylosporangium</taxon>
    </lineage>
</organism>
<evidence type="ECO:0000259" key="1">
    <source>
        <dbReference type="Pfam" id="PF19955"/>
    </source>
</evidence>
<accession>A0ABN2D5J7</accession>
<dbReference type="InterPro" id="IPR027417">
    <property type="entry name" value="P-loop_NTPase"/>
</dbReference>
<name>A0ABN2D5J7_9ACTN</name>
<dbReference type="SUPFAM" id="SSF52540">
    <property type="entry name" value="P-loop containing nucleoside triphosphate hydrolases"/>
    <property type="match status" value="1"/>
</dbReference>
<dbReference type="Proteomes" id="UP001501470">
    <property type="component" value="Unassembled WGS sequence"/>
</dbReference>
<sequence length="359" mass="39898">MTFARPNLQPRELLAVRDGLLVAFADRQRLEELVMSCDRTLDELEVKGNDYRGNVLAVVKAAFADGWLIELLSTASALVPSDDLLRETLDRVSPAPPVALADHFAACRLSGGHVLIDRSRLRAALRELCQPTGRRILVVGGPRRTGKSHTTQLIAYLHMVRPAFRIAHVDLEAIPRLLGRDRIVTPHDVAQRIVRMLGYPAELATAPVGTPWPEWVLLFCDEFESHAMRDERNPWIVIDGFNHVVAMQATIDLVKELARRVDRFLTGFRLVLLGFDDSLVAVGQHASIETLEQIGADEVAQFFRDAYEQLGVPWTEQLLADAAARVLADLHPEQHDYLRVLGDRASRALADAAGPSVRA</sequence>
<dbReference type="InterPro" id="IPR045430">
    <property type="entry name" value="EAD1"/>
</dbReference>
<dbReference type="EMBL" id="BAAAQD010000042">
    <property type="protein sequence ID" value="GAA1569600.1"/>
    <property type="molecule type" value="Genomic_DNA"/>
</dbReference>
<protein>
    <recommendedName>
        <fullName evidence="1">Effector-associated domain-containing protein</fullName>
    </recommendedName>
</protein>
<comment type="caution">
    <text evidence="2">The sequence shown here is derived from an EMBL/GenBank/DDBJ whole genome shotgun (WGS) entry which is preliminary data.</text>
</comment>
<evidence type="ECO:0000313" key="3">
    <source>
        <dbReference type="Proteomes" id="UP001501470"/>
    </source>
</evidence>
<dbReference type="RefSeq" id="WP_344513953.1">
    <property type="nucleotide sequence ID" value="NZ_BAAAQD010000042.1"/>
</dbReference>
<dbReference type="Pfam" id="PF19955">
    <property type="entry name" value="EAD1"/>
    <property type="match status" value="1"/>
</dbReference>
<reference evidence="2 3" key="1">
    <citation type="journal article" date="2019" name="Int. J. Syst. Evol. Microbiol.">
        <title>The Global Catalogue of Microorganisms (GCM) 10K type strain sequencing project: providing services to taxonomists for standard genome sequencing and annotation.</title>
        <authorList>
            <consortium name="The Broad Institute Genomics Platform"/>
            <consortium name="The Broad Institute Genome Sequencing Center for Infectious Disease"/>
            <person name="Wu L."/>
            <person name="Ma J."/>
        </authorList>
    </citation>
    <scope>NUCLEOTIDE SEQUENCE [LARGE SCALE GENOMIC DNA]</scope>
    <source>
        <strain evidence="2 3">JCM 15933</strain>
    </source>
</reference>
<feature type="domain" description="Effector-associated" evidence="1">
    <location>
        <begin position="8"/>
        <end position="91"/>
    </location>
</feature>
<evidence type="ECO:0000313" key="2">
    <source>
        <dbReference type="EMBL" id="GAA1569600.1"/>
    </source>
</evidence>
<proteinExistence type="predicted"/>
<keyword evidence="3" id="KW-1185">Reference proteome</keyword>
<gene>
    <name evidence="2" type="ORF">GCM10009827_109210</name>
</gene>